<gene>
    <name evidence="1" type="ORF">GXM_04621</name>
</gene>
<evidence type="ECO:0000313" key="1">
    <source>
        <dbReference type="EMBL" id="QFS47131.1"/>
    </source>
</evidence>
<name>A0A5P8W3R0_9NOSO</name>
<accession>A0A5P8W3R0</accession>
<evidence type="ECO:0000313" key="2">
    <source>
        <dbReference type="Proteomes" id="UP000326678"/>
    </source>
</evidence>
<organism evidence="1 2">
    <name type="scientific">Nostoc sphaeroides CCNUC1</name>
    <dbReference type="NCBI Taxonomy" id="2653204"/>
    <lineage>
        <taxon>Bacteria</taxon>
        <taxon>Bacillati</taxon>
        <taxon>Cyanobacteriota</taxon>
        <taxon>Cyanophyceae</taxon>
        <taxon>Nostocales</taxon>
        <taxon>Nostocaceae</taxon>
        <taxon>Nostoc</taxon>
    </lineage>
</organism>
<sequence length="38" mass="4055">MGIGHWALVINSCPSLPHPPHPPLLPAPCSPASFRRIS</sequence>
<reference evidence="1 2" key="1">
    <citation type="submission" date="2019-10" db="EMBL/GenBank/DDBJ databases">
        <title>Genomic and transcriptomic insights into the perfect genentic adaptation of a filamentous nitrogen-fixing cyanobacterium to rice fields.</title>
        <authorList>
            <person name="Chen Z."/>
        </authorList>
    </citation>
    <scope>NUCLEOTIDE SEQUENCE [LARGE SCALE GENOMIC DNA]</scope>
    <source>
        <strain evidence="1">CCNUC1</strain>
    </source>
</reference>
<dbReference type="KEGG" id="nsh:GXM_04621"/>
<protein>
    <submittedName>
        <fullName evidence="1">Uncharacterized protein</fullName>
    </submittedName>
</protein>
<proteinExistence type="predicted"/>
<keyword evidence="2" id="KW-1185">Reference proteome</keyword>
<dbReference type="Proteomes" id="UP000326678">
    <property type="component" value="Chromosome Gxm1"/>
</dbReference>
<dbReference type="AlphaFoldDB" id="A0A5P8W3R0"/>
<dbReference type="EMBL" id="CP045226">
    <property type="protein sequence ID" value="QFS47131.1"/>
    <property type="molecule type" value="Genomic_DNA"/>
</dbReference>